<dbReference type="Pfam" id="PF04851">
    <property type="entry name" value="ResIII"/>
    <property type="match status" value="1"/>
</dbReference>
<dbReference type="InterPro" id="IPR014001">
    <property type="entry name" value="Helicase_ATP-bd"/>
</dbReference>
<name>A0A2J4JKN6_9FIRM</name>
<dbReference type="Gene3D" id="3.40.50.300">
    <property type="entry name" value="P-loop containing nucleotide triphosphate hydrolases"/>
    <property type="match status" value="2"/>
</dbReference>
<comment type="caution">
    <text evidence="1">The sequence shown here is derived from an EMBL/GenBank/DDBJ whole genome shotgun (WGS) entry which is preliminary data.</text>
</comment>
<gene>
    <name evidence="1" type="ORF">CGS50_014315</name>
</gene>
<dbReference type="SUPFAM" id="SSF52540">
    <property type="entry name" value="P-loop containing nucleoside triphosphate hydrolases"/>
    <property type="match status" value="1"/>
</dbReference>
<dbReference type="EMBL" id="NMTS02000102">
    <property type="protein sequence ID" value="PLK28426.1"/>
    <property type="molecule type" value="Genomic_DNA"/>
</dbReference>
<protein>
    <submittedName>
        <fullName evidence="1">Uncharacterized protein</fullName>
    </submittedName>
</protein>
<dbReference type="InterPro" id="IPR027417">
    <property type="entry name" value="P-loop_NTPase"/>
</dbReference>
<sequence length="262" mass="30573">MSDYQSWTAGIYLIDAPCGSGKSTFIFKTLYPYAHQNGKRMLVFSNRLALKAQQEHQAFGTDIACMTYQKMEYNVYLNGLWTVQNSVPDLMQMVEQEFDYIILDEAHYLFQDAAFNRRTLTIFRMIEQFRKSKVIIMLSATADLLKEYFSSKITVTYTADADYSYIESVSYYNRKDTLLKILDKIPASEKVVVFGDNKERLQELNRRYSDSAYLSSDNKESSPMFKQIVQTERFECRMLFTTKVLDNGVNLKDKAIKHIFIE</sequence>
<evidence type="ECO:0000313" key="1">
    <source>
        <dbReference type="EMBL" id="PLK28426.1"/>
    </source>
</evidence>
<dbReference type="AlphaFoldDB" id="A0A2J4JKN6"/>
<dbReference type="SMART" id="SM00487">
    <property type="entry name" value="DEXDc"/>
    <property type="match status" value="1"/>
</dbReference>
<dbReference type="GO" id="GO:0016787">
    <property type="term" value="F:hydrolase activity"/>
    <property type="evidence" value="ECO:0007669"/>
    <property type="project" value="InterPro"/>
</dbReference>
<accession>A0A2J4JKN6</accession>
<dbReference type="GO" id="GO:0005524">
    <property type="term" value="F:ATP binding"/>
    <property type="evidence" value="ECO:0007669"/>
    <property type="project" value="InterPro"/>
</dbReference>
<proteinExistence type="predicted"/>
<dbReference type="GO" id="GO:0003677">
    <property type="term" value="F:DNA binding"/>
    <property type="evidence" value="ECO:0007669"/>
    <property type="project" value="InterPro"/>
</dbReference>
<dbReference type="Proteomes" id="UP000221015">
    <property type="component" value="Unassembled WGS sequence"/>
</dbReference>
<dbReference type="InterPro" id="IPR006935">
    <property type="entry name" value="Helicase/UvrB_N"/>
</dbReference>
<evidence type="ECO:0000313" key="2">
    <source>
        <dbReference type="Proteomes" id="UP000221015"/>
    </source>
</evidence>
<reference evidence="1 2" key="1">
    <citation type="journal article" date="2017" name="Front. Microbiol.">
        <title>New Insights into the Diversity of the Genus Faecalibacterium.</title>
        <authorList>
            <person name="Benevides L."/>
            <person name="Burman S."/>
            <person name="Martin R."/>
            <person name="Robert V."/>
            <person name="Thomas M."/>
            <person name="Miquel S."/>
            <person name="Chain F."/>
            <person name="Sokol H."/>
            <person name="Bermudez-Humaran L.G."/>
            <person name="Morrison M."/>
            <person name="Langella P."/>
            <person name="Azevedo V.A."/>
            <person name="Chatel J.M."/>
            <person name="Soares S."/>
        </authorList>
    </citation>
    <scope>NUCLEOTIDE SEQUENCE [LARGE SCALE GENOMIC DNA]</scope>
    <source>
        <strain evidence="1 2">CNCM I 4542</strain>
    </source>
</reference>
<organism evidence="1 2">
    <name type="scientific">Faecalibacterium prausnitzii</name>
    <dbReference type="NCBI Taxonomy" id="853"/>
    <lineage>
        <taxon>Bacteria</taxon>
        <taxon>Bacillati</taxon>
        <taxon>Bacillota</taxon>
        <taxon>Clostridia</taxon>
        <taxon>Eubacteriales</taxon>
        <taxon>Oscillospiraceae</taxon>
        <taxon>Faecalibacterium</taxon>
    </lineage>
</organism>
<dbReference type="PROSITE" id="PS51192">
    <property type="entry name" value="HELICASE_ATP_BIND_1"/>
    <property type="match status" value="1"/>
</dbReference>